<proteinExistence type="predicted"/>
<dbReference type="InterPro" id="IPR036097">
    <property type="entry name" value="HisK_dim/P_sf"/>
</dbReference>
<dbReference type="GO" id="GO:0000155">
    <property type="term" value="F:phosphorelay sensor kinase activity"/>
    <property type="evidence" value="ECO:0007669"/>
    <property type="project" value="InterPro"/>
</dbReference>
<dbReference type="Pfam" id="PF02518">
    <property type="entry name" value="HATPase_c"/>
    <property type="match status" value="1"/>
</dbReference>
<comment type="catalytic activity">
    <reaction evidence="1">
        <text>ATP + protein L-histidine = ADP + protein N-phospho-L-histidine.</text>
        <dbReference type="EC" id="2.7.13.3"/>
    </reaction>
</comment>
<evidence type="ECO:0000256" key="1">
    <source>
        <dbReference type="ARBA" id="ARBA00000085"/>
    </source>
</evidence>
<keyword evidence="15" id="KW-1185">Reference proteome</keyword>
<dbReference type="AlphaFoldDB" id="A0A1G8ABP7"/>
<feature type="domain" description="Histidine kinase" evidence="12">
    <location>
        <begin position="244"/>
        <end position="460"/>
    </location>
</feature>
<sequence length="460" mass="52646">MQIRTRLTVQFSLLVSGILLITFLAVYFFTYYNVTEDFYDRLRSKAKSQAELLLKVQVPLINAEVLKALDETNRDLIYDENIFIFDEKNRLIYSNSTTPQLKALHVSNYWLDEIRKAGQIRYDDGDYKVVGLYYKYPFNKAVVMLGAKDLYGQANLSNLKTLLTVLYLIVTFVVAIVGWIFSKRALRPISKVMNAVEGILPQKLDTRLNVPNQRDEIGRLTVTFNKLLDRIETAFQMQKIFVANVSHELKNPLTKIKSQLEVSMLKERNPYEYQMTIRSVLEDIQELGQLSNTLLELAKVSEDQRDLLTELIRVDDLLLDCRLTLAQANPAYNIQLNFDELPEDDTWLEITGNTTLLKTAFLNLMDNACKFSDDNAVNVCLHPSRGQLALTFADNGKGIPEKDKSLVFQPFYRSDNTANIKGYGIGLSLVERIVKLHNGNISILSNIPKGTTFRLTFLRL</sequence>
<dbReference type="Pfam" id="PF00512">
    <property type="entry name" value="HisKA"/>
    <property type="match status" value="1"/>
</dbReference>
<dbReference type="Proteomes" id="UP000198748">
    <property type="component" value="Unassembled WGS sequence"/>
</dbReference>
<dbReference type="EC" id="2.7.13.3" evidence="3"/>
<evidence type="ECO:0000313" key="15">
    <source>
        <dbReference type="Proteomes" id="UP000198748"/>
    </source>
</evidence>
<keyword evidence="8 11" id="KW-1133">Transmembrane helix</keyword>
<dbReference type="PANTHER" id="PTHR45436:SF5">
    <property type="entry name" value="SENSOR HISTIDINE KINASE TRCS"/>
    <property type="match status" value="1"/>
</dbReference>
<keyword evidence="7 14" id="KW-0418">Kinase</keyword>
<keyword evidence="4" id="KW-0597">Phosphoprotein</keyword>
<keyword evidence="5" id="KW-0808">Transferase</keyword>
<protein>
    <recommendedName>
        <fullName evidence="3">histidine kinase</fullName>
        <ecNumber evidence="3">2.7.13.3</ecNumber>
    </recommendedName>
</protein>
<reference evidence="15" key="1">
    <citation type="submission" date="2016-10" db="EMBL/GenBank/DDBJ databases">
        <authorList>
            <person name="Varghese N."/>
            <person name="Submissions S."/>
        </authorList>
    </citation>
    <scope>NUCLEOTIDE SEQUENCE [LARGE SCALE GENOMIC DNA]</scope>
    <source>
        <strain evidence="15">DSM 25329</strain>
    </source>
</reference>
<dbReference type="SUPFAM" id="SSF55874">
    <property type="entry name" value="ATPase domain of HSP90 chaperone/DNA topoisomerase II/histidine kinase"/>
    <property type="match status" value="1"/>
</dbReference>
<dbReference type="SUPFAM" id="SSF47384">
    <property type="entry name" value="Homodimeric domain of signal transducing histidine kinase"/>
    <property type="match status" value="1"/>
</dbReference>
<dbReference type="OrthoDB" id="594725at2"/>
<dbReference type="SMART" id="SM00388">
    <property type="entry name" value="HisKA"/>
    <property type="match status" value="1"/>
</dbReference>
<dbReference type="InterPro" id="IPR004358">
    <property type="entry name" value="Sig_transdc_His_kin-like_C"/>
</dbReference>
<dbReference type="InterPro" id="IPR003660">
    <property type="entry name" value="HAMP_dom"/>
</dbReference>
<comment type="subcellular location">
    <subcellularLocation>
        <location evidence="2">Membrane</location>
    </subcellularLocation>
</comment>
<dbReference type="InterPro" id="IPR003594">
    <property type="entry name" value="HATPase_dom"/>
</dbReference>
<dbReference type="SUPFAM" id="SSF158472">
    <property type="entry name" value="HAMP domain-like"/>
    <property type="match status" value="1"/>
</dbReference>
<evidence type="ECO:0000256" key="10">
    <source>
        <dbReference type="ARBA" id="ARBA00023136"/>
    </source>
</evidence>
<dbReference type="Gene3D" id="6.10.340.10">
    <property type="match status" value="1"/>
</dbReference>
<feature type="domain" description="HAMP" evidence="13">
    <location>
        <begin position="183"/>
        <end position="236"/>
    </location>
</feature>
<keyword evidence="9" id="KW-0902">Two-component regulatory system</keyword>
<evidence type="ECO:0000259" key="13">
    <source>
        <dbReference type="PROSITE" id="PS50885"/>
    </source>
</evidence>
<evidence type="ECO:0000313" key="14">
    <source>
        <dbReference type="EMBL" id="SDH17760.1"/>
    </source>
</evidence>
<dbReference type="STRING" id="659014.SAMN04487996_13030"/>
<organism evidence="14 15">
    <name type="scientific">Dyadobacter soli</name>
    <dbReference type="NCBI Taxonomy" id="659014"/>
    <lineage>
        <taxon>Bacteria</taxon>
        <taxon>Pseudomonadati</taxon>
        <taxon>Bacteroidota</taxon>
        <taxon>Cytophagia</taxon>
        <taxon>Cytophagales</taxon>
        <taxon>Spirosomataceae</taxon>
        <taxon>Dyadobacter</taxon>
    </lineage>
</organism>
<evidence type="ECO:0000259" key="12">
    <source>
        <dbReference type="PROSITE" id="PS50109"/>
    </source>
</evidence>
<evidence type="ECO:0000256" key="8">
    <source>
        <dbReference type="ARBA" id="ARBA00022989"/>
    </source>
</evidence>
<dbReference type="InterPro" id="IPR005467">
    <property type="entry name" value="His_kinase_dom"/>
</dbReference>
<dbReference type="SMART" id="SM00387">
    <property type="entry name" value="HATPase_c"/>
    <property type="match status" value="1"/>
</dbReference>
<dbReference type="CDD" id="cd00082">
    <property type="entry name" value="HisKA"/>
    <property type="match status" value="1"/>
</dbReference>
<dbReference type="PROSITE" id="PS50885">
    <property type="entry name" value="HAMP"/>
    <property type="match status" value="1"/>
</dbReference>
<dbReference type="InterPro" id="IPR003661">
    <property type="entry name" value="HisK_dim/P_dom"/>
</dbReference>
<evidence type="ECO:0000256" key="7">
    <source>
        <dbReference type="ARBA" id="ARBA00022777"/>
    </source>
</evidence>
<keyword evidence="6 11" id="KW-0812">Transmembrane</keyword>
<gene>
    <name evidence="14" type="ORF">SAMN04487996_13030</name>
</gene>
<evidence type="ECO:0000256" key="2">
    <source>
        <dbReference type="ARBA" id="ARBA00004370"/>
    </source>
</evidence>
<name>A0A1G8ABP7_9BACT</name>
<dbReference type="Gene3D" id="3.30.565.10">
    <property type="entry name" value="Histidine kinase-like ATPase, C-terminal domain"/>
    <property type="match status" value="1"/>
</dbReference>
<keyword evidence="10 11" id="KW-0472">Membrane</keyword>
<evidence type="ECO:0000256" key="11">
    <source>
        <dbReference type="SAM" id="Phobius"/>
    </source>
</evidence>
<dbReference type="CDD" id="cd00075">
    <property type="entry name" value="HATPase"/>
    <property type="match status" value="1"/>
</dbReference>
<dbReference type="PANTHER" id="PTHR45436">
    <property type="entry name" value="SENSOR HISTIDINE KINASE YKOH"/>
    <property type="match status" value="1"/>
</dbReference>
<dbReference type="PRINTS" id="PR00344">
    <property type="entry name" value="BCTRLSENSOR"/>
</dbReference>
<evidence type="ECO:0000256" key="5">
    <source>
        <dbReference type="ARBA" id="ARBA00022679"/>
    </source>
</evidence>
<dbReference type="InterPro" id="IPR036890">
    <property type="entry name" value="HATPase_C_sf"/>
</dbReference>
<dbReference type="CDD" id="cd06225">
    <property type="entry name" value="HAMP"/>
    <property type="match status" value="1"/>
</dbReference>
<dbReference type="RefSeq" id="WP_090157484.1">
    <property type="nucleotide sequence ID" value="NZ_FNAN01000030.1"/>
</dbReference>
<feature type="transmembrane region" description="Helical" evidence="11">
    <location>
        <begin position="12"/>
        <end position="32"/>
    </location>
</feature>
<dbReference type="PROSITE" id="PS50109">
    <property type="entry name" value="HIS_KIN"/>
    <property type="match status" value="1"/>
</dbReference>
<evidence type="ECO:0000256" key="6">
    <source>
        <dbReference type="ARBA" id="ARBA00022692"/>
    </source>
</evidence>
<dbReference type="EMBL" id="FNAN01000030">
    <property type="protein sequence ID" value="SDH17760.1"/>
    <property type="molecule type" value="Genomic_DNA"/>
</dbReference>
<evidence type="ECO:0000256" key="3">
    <source>
        <dbReference type="ARBA" id="ARBA00012438"/>
    </source>
</evidence>
<feature type="transmembrane region" description="Helical" evidence="11">
    <location>
        <begin position="161"/>
        <end position="181"/>
    </location>
</feature>
<accession>A0A1G8ABP7</accession>
<evidence type="ECO:0000256" key="4">
    <source>
        <dbReference type="ARBA" id="ARBA00022553"/>
    </source>
</evidence>
<dbReference type="Pfam" id="PF00672">
    <property type="entry name" value="HAMP"/>
    <property type="match status" value="1"/>
</dbReference>
<dbReference type="GO" id="GO:0005886">
    <property type="term" value="C:plasma membrane"/>
    <property type="evidence" value="ECO:0007669"/>
    <property type="project" value="TreeGrafter"/>
</dbReference>
<dbReference type="Gene3D" id="1.10.287.130">
    <property type="match status" value="1"/>
</dbReference>
<dbReference type="SMART" id="SM00304">
    <property type="entry name" value="HAMP"/>
    <property type="match status" value="1"/>
</dbReference>
<dbReference type="InterPro" id="IPR050428">
    <property type="entry name" value="TCS_sensor_his_kinase"/>
</dbReference>
<evidence type="ECO:0000256" key="9">
    <source>
        <dbReference type="ARBA" id="ARBA00023012"/>
    </source>
</evidence>